<dbReference type="Proteomes" id="UP000658225">
    <property type="component" value="Unassembled WGS sequence"/>
</dbReference>
<sequence>MAKIITFKTRQQLETEKIAKVIREWEAHLEWEEANWHL</sequence>
<keyword evidence="2" id="KW-1185">Reference proteome</keyword>
<gene>
    <name evidence="1" type="ORF">H4683_001908</name>
</gene>
<reference evidence="1" key="1">
    <citation type="submission" date="2020-10" db="EMBL/GenBank/DDBJ databases">
        <title>Genomic Encyclopedia of Type Strains, Phase IV (KMG-IV): sequencing the most valuable type-strain genomes for metagenomic binning, comparative biology and taxonomic classification.</title>
        <authorList>
            <person name="Goeker M."/>
        </authorList>
    </citation>
    <scope>NUCLEOTIDE SEQUENCE</scope>
    <source>
        <strain evidence="1">DSM 13886</strain>
    </source>
</reference>
<organism evidence="1 2">
    <name type="scientific">Sporosarcina limicola</name>
    <dbReference type="NCBI Taxonomy" id="34101"/>
    <lineage>
        <taxon>Bacteria</taxon>
        <taxon>Bacillati</taxon>
        <taxon>Bacillota</taxon>
        <taxon>Bacilli</taxon>
        <taxon>Bacillales</taxon>
        <taxon>Caryophanaceae</taxon>
        <taxon>Sporosarcina</taxon>
    </lineage>
</organism>
<comment type="caution">
    <text evidence="1">The sequence shown here is derived from an EMBL/GenBank/DDBJ whole genome shotgun (WGS) entry which is preliminary data.</text>
</comment>
<proteinExistence type="predicted"/>
<dbReference type="AlphaFoldDB" id="A0A927MI44"/>
<evidence type="ECO:0000313" key="2">
    <source>
        <dbReference type="Proteomes" id="UP000658225"/>
    </source>
</evidence>
<evidence type="ECO:0000313" key="1">
    <source>
        <dbReference type="EMBL" id="MBE1554830.1"/>
    </source>
</evidence>
<name>A0A927MI44_9BACL</name>
<accession>A0A927MI44</accession>
<dbReference type="EMBL" id="JADBEL010000009">
    <property type="protein sequence ID" value="MBE1554830.1"/>
    <property type="molecule type" value="Genomic_DNA"/>
</dbReference>
<protein>
    <submittedName>
        <fullName evidence="1">Uncharacterized protein</fullName>
    </submittedName>
</protein>